<keyword evidence="4" id="KW-0677">Repeat</keyword>
<feature type="region of interest" description="Disordered" evidence="11">
    <location>
        <begin position="299"/>
        <end position="323"/>
    </location>
</feature>
<dbReference type="InterPro" id="IPR036236">
    <property type="entry name" value="Znf_C2H2_sf"/>
</dbReference>
<feature type="domain" description="C2H2-type" evidence="12">
    <location>
        <begin position="506"/>
        <end position="533"/>
    </location>
</feature>
<dbReference type="PANTHER" id="PTHR47772">
    <property type="entry name" value="ZINC FINGER PROTEIN 200"/>
    <property type="match status" value="1"/>
</dbReference>
<keyword evidence="14" id="KW-1185">Reference proteome</keyword>
<feature type="domain" description="C2H2-type" evidence="12">
    <location>
        <begin position="633"/>
        <end position="660"/>
    </location>
</feature>
<dbReference type="InterPro" id="IPR013087">
    <property type="entry name" value="Znf_C2H2_type"/>
</dbReference>
<dbReference type="Gene3D" id="3.30.160.60">
    <property type="entry name" value="Classic Zinc Finger"/>
    <property type="match status" value="9"/>
</dbReference>
<comment type="caution">
    <text evidence="13">The sequence shown here is derived from an EMBL/GenBank/DDBJ whole genome shotgun (WGS) entry which is preliminary data.</text>
</comment>
<dbReference type="PROSITE" id="PS00028">
    <property type="entry name" value="ZINC_FINGER_C2H2_1"/>
    <property type="match status" value="10"/>
</dbReference>
<proteinExistence type="inferred from homology"/>
<dbReference type="InterPro" id="IPR050636">
    <property type="entry name" value="C2H2-ZF_domain-containing"/>
</dbReference>
<evidence type="ECO:0000256" key="2">
    <source>
        <dbReference type="ARBA" id="ARBA00006991"/>
    </source>
</evidence>
<name>A0ABQ7QNV8_PLUXY</name>
<feature type="domain" description="C2H2-type" evidence="12">
    <location>
        <begin position="254"/>
        <end position="276"/>
    </location>
</feature>
<reference evidence="13 14" key="1">
    <citation type="submission" date="2021-06" db="EMBL/GenBank/DDBJ databases">
        <title>A haploid diamondback moth (Plutella xylostella L.) genome assembly resolves 31 chromosomes and identifies a diamide resistance mutation.</title>
        <authorList>
            <person name="Ward C.M."/>
            <person name="Perry K.D."/>
            <person name="Baker G."/>
            <person name="Powis K."/>
            <person name="Heckel D.G."/>
            <person name="Baxter S.W."/>
        </authorList>
    </citation>
    <scope>NUCLEOTIDE SEQUENCE [LARGE SCALE GENOMIC DNA]</scope>
    <source>
        <strain evidence="13 14">LV</strain>
        <tissue evidence="13">Single pupa</tissue>
    </source>
</reference>
<keyword evidence="9" id="KW-0539">Nucleus</keyword>
<dbReference type="PROSITE" id="PS50157">
    <property type="entry name" value="ZINC_FINGER_C2H2_2"/>
    <property type="match status" value="10"/>
</dbReference>
<dbReference type="PANTHER" id="PTHR47772:SF15">
    <property type="entry name" value="REDUCED EXPRESSION 2-RELATED"/>
    <property type="match status" value="1"/>
</dbReference>
<keyword evidence="6" id="KW-0862">Zinc</keyword>
<feature type="compositionally biased region" description="Polar residues" evidence="11">
    <location>
        <begin position="307"/>
        <end position="319"/>
    </location>
</feature>
<keyword evidence="8" id="KW-0804">Transcription</keyword>
<dbReference type="Pfam" id="PF00096">
    <property type="entry name" value="zf-C2H2"/>
    <property type="match status" value="3"/>
</dbReference>
<feature type="compositionally biased region" description="Basic and acidic residues" evidence="11">
    <location>
        <begin position="133"/>
        <end position="144"/>
    </location>
</feature>
<evidence type="ECO:0000256" key="10">
    <source>
        <dbReference type="PROSITE-ProRule" id="PRU00042"/>
    </source>
</evidence>
<dbReference type="SUPFAM" id="SSF57667">
    <property type="entry name" value="beta-beta-alpha zinc fingers"/>
    <property type="match status" value="6"/>
</dbReference>
<feature type="domain" description="C2H2-type" evidence="12">
    <location>
        <begin position="353"/>
        <end position="380"/>
    </location>
</feature>
<evidence type="ECO:0000313" key="13">
    <source>
        <dbReference type="EMBL" id="KAG7306729.1"/>
    </source>
</evidence>
<feature type="domain" description="C2H2-type" evidence="12">
    <location>
        <begin position="602"/>
        <end position="630"/>
    </location>
</feature>
<comment type="similarity">
    <text evidence="2">Belongs to the krueppel C2H2-type zinc-finger protein family.</text>
</comment>
<keyword evidence="7" id="KW-0805">Transcription regulation</keyword>
<evidence type="ECO:0000256" key="11">
    <source>
        <dbReference type="SAM" id="MobiDB-lite"/>
    </source>
</evidence>
<evidence type="ECO:0000256" key="6">
    <source>
        <dbReference type="ARBA" id="ARBA00022833"/>
    </source>
</evidence>
<sequence>MSEICAFCLSKDRNISPVMDKHWFTFHSILECEDAQYMKFLQSECLLKFCWECRFRVESFSEFVHNAQRCVRILKQYWTCPAMYPPTNSKLSCTQVNLLEFPPFAVLSEPGDAAPMAARQHEEHNDIFKMVKEEKESQTTDTKHPAPASTSLVKLEQHSDTEYPEAGGDTEYPEVGGSDSDVGEMDVTVGELIRRAREAKKKSKTKVTRKVNSKYYTLETVSEEQALQWYLEETKDNVVKADISDGFDEVATPHKCTICKQGFETECLLKQHSESHYTFYKCNICQYETRELSDIKLHKKTEHGKSRNGTVNDNGSDIENQQKDSKTRECKKCGATFGSLPLLRKHRATCTVFKCDFCDKSFTHRTSKYSHMDLHHKPLPEVECQICKKRFKNKYAIKSHLQKHRKESRGALYYCAACGVDYRTAILFRQHFYRNMRPGAQHRNECFHCDIRFQTPKRLQEHISTTHMKRGVYKCSHCFKSYMQKKALELHVTTKHSREVKKTRDKICDVCGKGFTSTTILKNHMRSHTGERPYRCELCPARFGHTGSLYTHVKLVHKKRGVSKEGGIDAVMFQCTACTKEFVSESRLKSHYDFFHLKKSEFTCEICNKIFISAWNLKNHRTMLHGINRTRSFPCSVCGKEFFRVDALKSHKLIHSEERTFMCSECGKTFKQQAALYTHNKLVHKGIKRPPAKSNCKRSKKVENPVMNE</sequence>
<evidence type="ECO:0000256" key="7">
    <source>
        <dbReference type="ARBA" id="ARBA00023015"/>
    </source>
</evidence>
<dbReference type="Pfam" id="PF12874">
    <property type="entry name" value="zf-met"/>
    <property type="match status" value="1"/>
</dbReference>
<feature type="compositionally biased region" description="Basic residues" evidence="11">
    <location>
        <begin position="688"/>
        <end position="700"/>
    </location>
</feature>
<protein>
    <recommendedName>
        <fullName evidence="12">C2H2-type domain-containing protein</fullName>
    </recommendedName>
</protein>
<evidence type="ECO:0000256" key="1">
    <source>
        <dbReference type="ARBA" id="ARBA00004123"/>
    </source>
</evidence>
<feature type="domain" description="C2H2-type" evidence="12">
    <location>
        <begin position="661"/>
        <end position="689"/>
    </location>
</feature>
<dbReference type="EMBL" id="JAHIBW010000011">
    <property type="protein sequence ID" value="KAG7306729.1"/>
    <property type="molecule type" value="Genomic_DNA"/>
</dbReference>
<dbReference type="Proteomes" id="UP000823941">
    <property type="component" value="Chromosome 11"/>
</dbReference>
<feature type="domain" description="C2H2-type" evidence="12">
    <location>
        <begin position="573"/>
        <end position="601"/>
    </location>
</feature>
<dbReference type="SMART" id="SM00355">
    <property type="entry name" value="ZnF_C2H2"/>
    <property type="match status" value="13"/>
</dbReference>
<keyword evidence="3" id="KW-0479">Metal-binding</keyword>
<evidence type="ECO:0000259" key="12">
    <source>
        <dbReference type="PROSITE" id="PS50157"/>
    </source>
</evidence>
<feature type="region of interest" description="Disordered" evidence="11">
    <location>
        <begin position="133"/>
        <end position="183"/>
    </location>
</feature>
<evidence type="ECO:0000256" key="9">
    <source>
        <dbReference type="ARBA" id="ARBA00023242"/>
    </source>
</evidence>
<organism evidence="13 14">
    <name type="scientific">Plutella xylostella</name>
    <name type="common">Diamondback moth</name>
    <name type="synonym">Plutella maculipennis</name>
    <dbReference type="NCBI Taxonomy" id="51655"/>
    <lineage>
        <taxon>Eukaryota</taxon>
        <taxon>Metazoa</taxon>
        <taxon>Ecdysozoa</taxon>
        <taxon>Arthropoda</taxon>
        <taxon>Hexapoda</taxon>
        <taxon>Insecta</taxon>
        <taxon>Pterygota</taxon>
        <taxon>Neoptera</taxon>
        <taxon>Endopterygota</taxon>
        <taxon>Lepidoptera</taxon>
        <taxon>Glossata</taxon>
        <taxon>Ditrysia</taxon>
        <taxon>Yponomeutoidea</taxon>
        <taxon>Plutellidae</taxon>
        <taxon>Plutella</taxon>
    </lineage>
</organism>
<comment type="subcellular location">
    <subcellularLocation>
        <location evidence="1">Nucleus</location>
    </subcellularLocation>
</comment>
<feature type="domain" description="C2H2-type" evidence="12">
    <location>
        <begin position="534"/>
        <end position="557"/>
    </location>
</feature>
<dbReference type="Pfam" id="PF13912">
    <property type="entry name" value="zf-C2H2_6"/>
    <property type="match status" value="2"/>
</dbReference>
<feature type="domain" description="C2H2-type" evidence="12">
    <location>
        <begin position="382"/>
        <end position="409"/>
    </location>
</feature>
<evidence type="ECO:0000256" key="4">
    <source>
        <dbReference type="ARBA" id="ARBA00022737"/>
    </source>
</evidence>
<evidence type="ECO:0000256" key="5">
    <source>
        <dbReference type="ARBA" id="ARBA00022771"/>
    </source>
</evidence>
<feature type="region of interest" description="Disordered" evidence="11">
    <location>
        <begin position="688"/>
        <end position="709"/>
    </location>
</feature>
<keyword evidence="5 10" id="KW-0863">Zinc-finger</keyword>
<evidence type="ECO:0000256" key="3">
    <source>
        <dbReference type="ARBA" id="ARBA00022723"/>
    </source>
</evidence>
<evidence type="ECO:0000313" key="14">
    <source>
        <dbReference type="Proteomes" id="UP000823941"/>
    </source>
</evidence>
<feature type="domain" description="C2H2-type" evidence="12">
    <location>
        <begin position="473"/>
        <end position="501"/>
    </location>
</feature>
<evidence type="ECO:0000256" key="8">
    <source>
        <dbReference type="ARBA" id="ARBA00023163"/>
    </source>
</evidence>
<gene>
    <name evidence="13" type="ORF">JYU34_008157</name>
</gene>
<accession>A0ABQ7QNV8</accession>